<dbReference type="PANTHER" id="PTHR40781:SF1">
    <property type="match status" value="1"/>
</dbReference>
<dbReference type="AlphaFoldDB" id="A0A9P9HCC9"/>
<accession>A0A9P9HCC9</accession>
<sequence>MAGTFDLNTYRCTYLPSSLWRVAHPESQARKDPVTGDVVAQDRTRAISDELSLKQAAERHFNWTNRQPSCFLSVFSSDTHARRWANQRERTHDLNSIGEVYIQEIDTTKLPADTYVFDAVSLAARLHISHQYSSDEFIFLHRIPGRSLRRTRSLGEIEEQEEEARHIAARPFNPDYHYVSDLGGWYDTDEECEERNRADDLMKMLEGDWNW</sequence>
<comment type="caution">
    <text evidence="2">The sequence shown here is derived from an EMBL/GenBank/DDBJ whole genome shotgun (WGS) entry which is preliminary data.</text>
</comment>
<evidence type="ECO:0000259" key="1">
    <source>
        <dbReference type="Pfam" id="PF24494"/>
    </source>
</evidence>
<dbReference type="Pfam" id="PF24494">
    <property type="entry name" value="DUF7587"/>
    <property type="match status" value="1"/>
</dbReference>
<name>A0A9P9HCC9_FUSSL</name>
<evidence type="ECO:0000313" key="2">
    <source>
        <dbReference type="EMBL" id="KAH7254928.1"/>
    </source>
</evidence>
<organism evidence="2 3">
    <name type="scientific">Fusarium solani</name>
    <name type="common">Filamentous fungus</name>
    <dbReference type="NCBI Taxonomy" id="169388"/>
    <lineage>
        <taxon>Eukaryota</taxon>
        <taxon>Fungi</taxon>
        <taxon>Dikarya</taxon>
        <taxon>Ascomycota</taxon>
        <taxon>Pezizomycotina</taxon>
        <taxon>Sordariomycetes</taxon>
        <taxon>Hypocreomycetidae</taxon>
        <taxon>Hypocreales</taxon>
        <taxon>Nectriaceae</taxon>
        <taxon>Fusarium</taxon>
        <taxon>Fusarium solani species complex</taxon>
    </lineage>
</organism>
<reference evidence="2" key="1">
    <citation type="journal article" date="2021" name="Nat. Commun.">
        <title>Genetic determinants of endophytism in the Arabidopsis root mycobiome.</title>
        <authorList>
            <person name="Mesny F."/>
            <person name="Miyauchi S."/>
            <person name="Thiergart T."/>
            <person name="Pickel B."/>
            <person name="Atanasova L."/>
            <person name="Karlsson M."/>
            <person name="Huettel B."/>
            <person name="Barry K.W."/>
            <person name="Haridas S."/>
            <person name="Chen C."/>
            <person name="Bauer D."/>
            <person name="Andreopoulos W."/>
            <person name="Pangilinan J."/>
            <person name="LaButti K."/>
            <person name="Riley R."/>
            <person name="Lipzen A."/>
            <person name="Clum A."/>
            <person name="Drula E."/>
            <person name="Henrissat B."/>
            <person name="Kohler A."/>
            <person name="Grigoriev I.V."/>
            <person name="Martin F.M."/>
            <person name="Hacquard S."/>
        </authorList>
    </citation>
    <scope>NUCLEOTIDE SEQUENCE</scope>
    <source>
        <strain evidence="2">FSSC 5 MPI-SDFR-AT-0091</strain>
    </source>
</reference>
<dbReference type="PANTHER" id="PTHR40781">
    <property type="match status" value="1"/>
</dbReference>
<keyword evidence="3" id="KW-1185">Reference proteome</keyword>
<dbReference type="InterPro" id="IPR056009">
    <property type="entry name" value="DUF7587"/>
</dbReference>
<evidence type="ECO:0000313" key="3">
    <source>
        <dbReference type="Proteomes" id="UP000736672"/>
    </source>
</evidence>
<dbReference type="Proteomes" id="UP000736672">
    <property type="component" value="Unassembled WGS sequence"/>
</dbReference>
<gene>
    <name evidence="2" type="ORF">B0J15DRAFT_559408</name>
</gene>
<dbReference type="OrthoDB" id="5151300at2759"/>
<dbReference type="EMBL" id="JAGTJS010000010">
    <property type="protein sequence ID" value="KAH7254928.1"/>
    <property type="molecule type" value="Genomic_DNA"/>
</dbReference>
<protein>
    <recommendedName>
        <fullName evidence="1">DUF7587 domain-containing protein</fullName>
    </recommendedName>
</protein>
<feature type="domain" description="DUF7587" evidence="1">
    <location>
        <begin position="15"/>
        <end position="151"/>
    </location>
</feature>
<proteinExistence type="predicted"/>